<dbReference type="KEGG" id="ccr:CC_1027"/>
<reference evidence="2 3" key="1">
    <citation type="journal article" date="2001" name="Proc. Natl. Acad. Sci. U.S.A.">
        <title>Complete genome sequence of Caulobacter crescentus.</title>
        <authorList>
            <person name="Nierman W.C."/>
            <person name="Feldblyum T.V."/>
            <person name="Laub M.T."/>
            <person name="Paulsen I.T."/>
            <person name="Nelson K.E."/>
            <person name="Eisen J.A."/>
            <person name="Heidelberg J.F."/>
            <person name="Alley M.R."/>
            <person name="Ohta N."/>
            <person name="Maddock J.R."/>
            <person name="Potocka I."/>
            <person name="Nelson W.C."/>
            <person name="Newton A."/>
            <person name="Stephens C."/>
            <person name="Phadke N.D."/>
            <person name="Ely B."/>
            <person name="DeBoy R.T."/>
            <person name="Dodson R.J."/>
            <person name="Durkin A.S."/>
            <person name="Gwinn M.L."/>
            <person name="Haft D.H."/>
            <person name="Kolonay J.F."/>
            <person name="Smit J."/>
            <person name="Craven M.B."/>
            <person name="Khouri H."/>
            <person name="Shetty J."/>
            <person name="Berry K."/>
            <person name="Utterback T."/>
            <person name="Tran K."/>
            <person name="Wolf A."/>
            <person name="Vamathevan J."/>
            <person name="Ermolaeva M."/>
            <person name="White O."/>
            <person name="Salzberg S.L."/>
            <person name="Venter J.C."/>
            <person name="Shapiro L."/>
            <person name="Fraser C.M."/>
        </authorList>
    </citation>
    <scope>NUCLEOTIDE SEQUENCE [LARGE SCALE GENOMIC DNA]</scope>
    <source>
        <strain evidence="3">ATCC 19089 / CB15</strain>
    </source>
</reference>
<accession>Q9A9G1</accession>
<dbReference type="EMBL" id="AE005673">
    <property type="protein sequence ID" value="AAK23011.1"/>
    <property type="molecule type" value="Genomic_DNA"/>
</dbReference>
<feature type="compositionally biased region" description="Basic residues" evidence="1">
    <location>
        <begin position="48"/>
        <end position="58"/>
    </location>
</feature>
<dbReference type="BioCyc" id="CAULO:CC1027-MONOMER"/>
<evidence type="ECO:0000256" key="1">
    <source>
        <dbReference type="SAM" id="MobiDB-lite"/>
    </source>
</evidence>
<keyword evidence="3" id="KW-1185">Reference proteome</keyword>
<dbReference type="SMR" id="Q9A9G1"/>
<evidence type="ECO:0000313" key="3">
    <source>
        <dbReference type="Proteomes" id="UP000001816"/>
    </source>
</evidence>
<dbReference type="EnsemblBacteria" id="AAK23011">
    <property type="protein sequence ID" value="AAK23011"/>
    <property type="gene ID" value="CC_1027"/>
</dbReference>
<dbReference type="STRING" id="190650.CC_1027"/>
<organism evidence="2 3">
    <name type="scientific">Caulobacter vibrioides (strain ATCC 19089 / CIP 103742 / CB 15)</name>
    <name type="common">Caulobacter crescentus</name>
    <dbReference type="NCBI Taxonomy" id="190650"/>
    <lineage>
        <taxon>Bacteria</taxon>
        <taxon>Pseudomonadati</taxon>
        <taxon>Pseudomonadota</taxon>
        <taxon>Alphaproteobacteria</taxon>
        <taxon>Caulobacterales</taxon>
        <taxon>Caulobacteraceae</taxon>
        <taxon>Caulobacter</taxon>
    </lineage>
</organism>
<dbReference type="HOGENOM" id="CLU_192780_0_0_5"/>
<protein>
    <submittedName>
        <fullName evidence="2">Uncharacterized protein</fullName>
    </submittedName>
</protein>
<dbReference type="PATRIC" id="fig|190650.5.peg.1045"/>
<sequence>MTKRHVSRLTCKRGLLKAPLQAYIAGMTDKTDTAPEGETPMQRALRLKKAAQGRHGHGPKASSGKVERSSAAAPTGKSKPWMTR</sequence>
<dbReference type="Proteomes" id="UP000001816">
    <property type="component" value="Chromosome"/>
</dbReference>
<evidence type="ECO:0000313" key="2">
    <source>
        <dbReference type="EMBL" id="AAK23011.1"/>
    </source>
</evidence>
<feature type="region of interest" description="Disordered" evidence="1">
    <location>
        <begin position="48"/>
        <end position="84"/>
    </location>
</feature>
<gene>
    <name evidence="2" type="ordered locus">CC_1027</name>
</gene>
<dbReference type="PIR" id="G87376">
    <property type="entry name" value="G87376"/>
</dbReference>
<dbReference type="AlphaFoldDB" id="Q9A9G1"/>
<name>Q9A9G1_CAUVC</name>
<proteinExistence type="predicted"/>